<comment type="caution">
    <text evidence="1">The sequence shown here is derived from an EMBL/GenBank/DDBJ whole genome shotgun (WGS) entry which is preliminary data.</text>
</comment>
<keyword evidence="2" id="KW-1185">Reference proteome</keyword>
<evidence type="ECO:0000313" key="2">
    <source>
        <dbReference type="Proteomes" id="UP001156670"/>
    </source>
</evidence>
<sequence length="167" mass="19198">MKIGNNFAPLALCAVRDAVLYHERLLQSETLRNRSDYEEYAVDLSVFLDEITHRYKKLEASLGLLLSDFFESDVPVLACRGKGNDKPHAAEVAIEISDPYALLMVSSVRDAILYRESLLRDETSQENLREEKEYLAHLTELLEYVKVEYKKIESKVGVPLEKILHLR</sequence>
<evidence type="ECO:0000313" key="1">
    <source>
        <dbReference type="EMBL" id="GLQ94415.1"/>
    </source>
</evidence>
<gene>
    <name evidence="1" type="ORF">GCM10007901_33670</name>
</gene>
<dbReference type="EMBL" id="BSOB01000046">
    <property type="protein sequence ID" value="GLQ94415.1"/>
    <property type="molecule type" value="Genomic_DNA"/>
</dbReference>
<proteinExistence type="predicted"/>
<name>A0ABQ5XRP6_9GAMM</name>
<accession>A0ABQ5XRP6</accession>
<protein>
    <submittedName>
        <fullName evidence="1">Uncharacterized protein</fullName>
    </submittedName>
</protein>
<organism evidence="1 2">
    <name type="scientific">Dyella acidisoli</name>
    <dbReference type="NCBI Taxonomy" id="1867834"/>
    <lineage>
        <taxon>Bacteria</taxon>
        <taxon>Pseudomonadati</taxon>
        <taxon>Pseudomonadota</taxon>
        <taxon>Gammaproteobacteria</taxon>
        <taxon>Lysobacterales</taxon>
        <taxon>Rhodanobacteraceae</taxon>
        <taxon>Dyella</taxon>
    </lineage>
</organism>
<dbReference type="RefSeq" id="WP_284322115.1">
    <property type="nucleotide sequence ID" value="NZ_BSOB01000046.1"/>
</dbReference>
<dbReference type="Proteomes" id="UP001156670">
    <property type="component" value="Unassembled WGS sequence"/>
</dbReference>
<reference evidence="2" key="1">
    <citation type="journal article" date="2019" name="Int. J. Syst. Evol. Microbiol.">
        <title>The Global Catalogue of Microorganisms (GCM) 10K type strain sequencing project: providing services to taxonomists for standard genome sequencing and annotation.</title>
        <authorList>
            <consortium name="The Broad Institute Genomics Platform"/>
            <consortium name="The Broad Institute Genome Sequencing Center for Infectious Disease"/>
            <person name="Wu L."/>
            <person name="Ma J."/>
        </authorList>
    </citation>
    <scope>NUCLEOTIDE SEQUENCE [LARGE SCALE GENOMIC DNA]</scope>
    <source>
        <strain evidence="2">NBRC 111980</strain>
    </source>
</reference>